<protein>
    <submittedName>
        <fullName evidence="1">Uncharacterized protein</fullName>
    </submittedName>
</protein>
<organism evidence="1">
    <name type="scientific">Candidatus Kentrum sp. DK</name>
    <dbReference type="NCBI Taxonomy" id="2126562"/>
    <lineage>
        <taxon>Bacteria</taxon>
        <taxon>Pseudomonadati</taxon>
        <taxon>Pseudomonadota</taxon>
        <taxon>Gammaproteobacteria</taxon>
        <taxon>Candidatus Kentrum</taxon>
    </lineage>
</organism>
<dbReference type="AlphaFoldDB" id="A0A450T7J4"/>
<dbReference type="EMBL" id="CAADEX010000112">
    <property type="protein sequence ID" value="VFJ62616.1"/>
    <property type="molecule type" value="Genomic_DNA"/>
</dbReference>
<name>A0A450T7J4_9GAMM</name>
<proteinExistence type="predicted"/>
<evidence type="ECO:0000313" key="1">
    <source>
        <dbReference type="EMBL" id="VFJ62616.1"/>
    </source>
</evidence>
<gene>
    <name evidence="1" type="ORF">BECKDK2373B_GA0170837_11124</name>
</gene>
<accession>A0A450T7J4</accession>
<reference evidence="1" key="1">
    <citation type="submission" date="2019-02" db="EMBL/GenBank/DDBJ databases">
        <authorList>
            <person name="Gruber-Vodicka R. H."/>
            <person name="Seah K. B. B."/>
        </authorList>
    </citation>
    <scope>NUCLEOTIDE SEQUENCE</scope>
    <source>
        <strain evidence="1">BECK_DK47</strain>
    </source>
</reference>
<sequence length="932" mass="99184">MLGIIILVSSGIFLTQLEGRAFSYRSQQNQRTTEALLAAKQALIGWAAGHPDAPGLLPWADRNGDGNYDGDSDCASLPASANFNPAFLLGRLPWRGRTNPCEKTHGGLGIDVRDGAGERLWYAVSRNLVRRYQSPARYPIINPALANHAPFPWLVVRDVDNTLRSDRVAAVILAPGTIREGQNRSSAAPSAHQYLERHGPTGIDNADADGCPDSHPGCGGGKAEEFVQPKSNEALGGGAFNDRLVFITIDELMDAVERRALNEARKALEDYRNAHGVYPWMSPVAYPATVLSGNVTENGITGRELIDRRAGFLTAGIRPGQLVRNTTDGSWGIVGNVTDETMLALTTEGLRGGVENRFDINRISNPGDNDGYEILRDASGLATGASAGNTLRDSNRSTGFDALGIRLGDLVENVGDGLHGVVTALPAPDTMTLRRLGADSSPGETMDFDPGESYRIPRFNGIPGTWAGRLPLHAMDEPFRTGFTVAWDIPEAIPDKDTLADNTGYLMALEAAIQRVSEGSASNAPPREVPWENGTCIWEGIAAVHCRGATAWRWYLAGTITGTGPGALQFRDDDADFQGFGVETGDIVLNETDGSRGIIRAVTEDGIEAFSLQAGSNNRFETGNRYRVRVATRILSGASADCATVPNGAGSIACGPGTLVDVGSDFAGRGVRVGDTIENRSRGWWGIIEAVGAAGPYPNTQDTLRVALPPSPGTATGNFAQGDAYTIRSGFVDKRRYRFSLAFTGTASSQGGMRRVTTGPLAALPPGNRVRIQDWDEENARIVLDTAITTAPATLGKIHVSGIQLDLAPDFPPWFLANHWHHFLHGAVARPYLPGGSGACSPGVECLTVTTRKPGGVTTQDSIAALLISAGRATDGDGCQQVRPASDPAQYLEGSNALPFSGGAGSIFEGRHPRRMDPCFRDTLRVVSLSGQ</sequence>